<evidence type="ECO:0000256" key="7">
    <source>
        <dbReference type="ARBA" id="ARBA00022490"/>
    </source>
</evidence>
<evidence type="ECO:0000256" key="12">
    <source>
        <dbReference type="ARBA" id="ARBA00022777"/>
    </source>
</evidence>
<evidence type="ECO:0000256" key="19">
    <source>
        <dbReference type="SAM" id="Phobius"/>
    </source>
</evidence>
<keyword evidence="14" id="KW-0408">Iron</keyword>
<evidence type="ECO:0000256" key="14">
    <source>
        <dbReference type="ARBA" id="ARBA00023004"/>
    </source>
</evidence>
<dbReference type="InterPro" id="IPR011712">
    <property type="entry name" value="Sig_transdc_His_kin_sub3_dim/P"/>
</dbReference>
<dbReference type="EC" id="2.7.13.3" evidence="4"/>
<dbReference type="InterPro" id="IPR036890">
    <property type="entry name" value="HATPase_C_sf"/>
</dbReference>
<dbReference type="GO" id="GO:0005737">
    <property type="term" value="C:cytoplasm"/>
    <property type="evidence" value="ECO:0007669"/>
    <property type="project" value="UniProtKB-SubCell"/>
</dbReference>
<dbReference type="AlphaFoldDB" id="A0A7Y9DK54"/>
<dbReference type="Proteomes" id="UP000521922">
    <property type="component" value="Unassembled WGS sequence"/>
</dbReference>
<accession>A0A7Y9DK54</accession>
<dbReference type="InterPro" id="IPR017205">
    <property type="entry name" value="Sig_transdc_His_kinase_ChrS"/>
</dbReference>
<dbReference type="GO" id="GO:0046872">
    <property type="term" value="F:metal ion binding"/>
    <property type="evidence" value="ECO:0007669"/>
    <property type="project" value="UniProtKB-KW"/>
</dbReference>
<keyword evidence="11" id="KW-0547">Nucleotide-binding</keyword>
<sequence>MRTRTRPARWSPGTPAGATSWWVRSIPGWHAAFAAFVLIAAVVLVLSHDPRRAGAAAALAAVVLAYALLGVPGARARDRRARAYLGVEVVALGAALACAPELDFLLFMAFPQAWFFTDSRREGCAWTAATAVAGLVGLSAGHGRSAETLDVAVSMLVSVAFTCTLGLWISRVVAQSAERAELIAELESTRSELAAAHHQAGVATERARLAADIHDTLAQGFTGIVLLAQTAAAAAEEPTRGQLSVIEDAARAGLAQARTLVAALSPVELEGPGALAGALHRLAERVSRESGVDVGVVVTGADPAALPKAQQVVLLRAAQEALGNVRKHAGARSAHVVLRTDGTTATLEVRDDGVGIAPADVSGASGFGLAGMRRRVEEAGGVFEVAGAPGSGTRLRIAVPWGPAETDA</sequence>
<dbReference type="Pfam" id="PF02518">
    <property type="entry name" value="HATPase_c"/>
    <property type="match status" value="1"/>
</dbReference>
<dbReference type="PRINTS" id="PR00344">
    <property type="entry name" value="BCTRLSENSOR"/>
</dbReference>
<dbReference type="InterPro" id="IPR050482">
    <property type="entry name" value="Sensor_HK_TwoCompSys"/>
</dbReference>
<dbReference type="PANTHER" id="PTHR24421">
    <property type="entry name" value="NITRATE/NITRITE SENSOR PROTEIN NARX-RELATED"/>
    <property type="match status" value="1"/>
</dbReference>
<dbReference type="GO" id="GO:0000155">
    <property type="term" value="F:phosphorelay sensor kinase activity"/>
    <property type="evidence" value="ECO:0007669"/>
    <property type="project" value="InterPro"/>
</dbReference>
<dbReference type="Pfam" id="PF07730">
    <property type="entry name" value="HisKA_3"/>
    <property type="match status" value="1"/>
</dbReference>
<comment type="catalytic activity">
    <reaction evidence="1">
        <text>ATP + protein L-histidine = ADP + protein N-phospho-L-histidine.</text>
        <dbReference type="EC" id="2.7.13.3"/>
    </reaction>
</comment>
<keyword evidence="8" id="KW-0597">Phosphoprotein</keyword>
<keyword evidence="19" id="KW-0812">Transmembrane</keyword>
<dbReference type="PIRSF" id="PIRSF037434">
    <property type="entry name" value="STHK_ChrS"/>
    <property type="match status" value="1"/>
</dbReference>
<keyword evidence="10" id="KW-0479">Metal-binding</keyword>
<evidence type="ECO:0000256" key="16">
    <source>
        <dbReference type="ARBA" id="ARBA00023014"/>
    </source>
</evidence>
<dbReference type="PANTHER" id="PTHR24421:SF10">
    <property type="entry name" value="NITRATE_NITRITE SENSOR PROTEIN NARQ"/>
    <property type="match status" value="1"/>
</dbReference>
<dbReference type="GO" id="GO:0016020">
    <property type="term" value="C:membrane"/>
    <property type="evidence" value="ECO:0007669"/>
    <property type="project" value="InterPro"/>
</dbReference>
<dbReference type="PROSITE" id="PS50109">
    <property type="entry name" value="HIS_KIN"/>
    <property type="match status" value="1"/>
</dbReference>
<evidence type="ECO:0000256" key="17">
    <source>
        <dbReference type="ARBA" id="ARBA00024827"/>
    </source>
</evidence>
<evidence type="ECO:0000313" key="21">
    <source>
        <dbReference type="EMBL" id="NYD22060.1"/>
    </source>
</evidence>
<dbReference type="InterPro" id="IPR004358">
    <property type="entry name" value="Sig_transdc_His_kin-like_C"/>
</dbReference>
<dbReference type="SUPFAM" id="SSF55874">
    <property type="entry name" value="ATPase domain of HSP90 chaperone/DNA topoisomerase II/histidine kinase"/>
    <property type="match status" value="1"/>
</dbReference>
<dbReference type="SMART" id="SM00387">
    <property type="entry name" value="HATPase_c"/>
    <property type="match status" value="1"/>
</dbReference>
<evidence type="ECO:0000256" key="13">
    <source>
        <dbReference type="ARBA" id="ARBA00022840"/>
    </source>
</evidence>
<dbReference type="Gene3D" id="1.20.5.1930">
    <property type="match status" value="1"/>
</dbReference>
<protein>
    <recommendedName>
        <fullName evidence="5">Oxygen sensor histidine kinase NreB</fullName>
        <ecNumber evidence="4">2.7.13.3</ecNumber>
    </recommendedName>
    <alternativeName>
        <fullName evidence="18">Nitrogen regulation protein B</fullName>
    </alternativeName>
</protein>
<feature type="transmembrane region" description="Helical" evidence="19">
    <location>
        <begin position="53"/>
        <end position="71"/>
    </location>
</feature>
<keyword evidence="16" id="KW-0411">Iron-sulfur</keyword>
<keyword evidence="13" id="KW-0067">ATP-binding</keyword>
<keyword evidence="7" id="KW-0963">Cytoplasm</keyword>
<evidence type="ECO:0000259" key="20">
    <source>
        <dbReference type="PROSITE" id="PS50109"/>
    </source>
</evidence>
<evidence type="ECO:0000256" key="8">
    <source>
        <dbReference type="ARBA" id="ARBA00022553"/>
    </source>
</evidence>
<keyword evidence="9" id="KW-0808">Transferase</keyword>
<comment type="function">
    <text evidence="17">Member of the two-component regulatory system NreB/NreC involved in the control of dissimilatory nitrate/nitrite reduction in response to oxygen. NreB functions as a direct oxygen sensor histidine kinase which is autophosphorylated, in the absence of oxygen, probably at the conserved histidine residue, and transfers its phosphate group probably to a conserved aspartate residue of NreC. NreB/NreC activates the expression of the nitrate (narGHJI) and nitrite (nir) reductase operons, as well as the putative nitrate transporter gene narT.</text>
</comment>
<comment type="cofactor">
    <cofactor evidence="2">
        <name>[4Fe-4S] cluster</name>
        <dbReference type="ChEBI" id="CHEBI:49883"/>
    </cofactor>
</comment>
<gene>
    <name evidence="21" type="ORF">BJ968_001600</name>
</gene>
<dbReference type="EMBL" id="JACCBB010000001">
    <property type="protein sequence ID" value="NYD22060.1"/>
    <property type="molecule type" value="Genomic_DNA"/>
</dbReference>
<dbReference type="GO" id="GO:0046983">
    <property type="term" value="F:protein dimerization activity"/>
    <property type="evidence" value="ECO:0007669"/>
    <property type="project" value="InterPro"/>
</dbReference>
<dbReference type="CDD" id="cd16917">
    <property type="entry name" value="HATPase_UhpB-NarQ-NarX-like"/>
    <property type="match status" value="1"/>
</dbReference>
<evidence type="ECO:0000256" key="2">
    <source>
        <dbReference type="ARBA" id="ARBA00001966"/>
    </source>
</evidence>
<keyword evidence="12 21" id="KW-0418">Kinase</keyword>
<comment type="subcellular location">
    <subcellularLocation>
        <location evidence="3">Cytoplasm</location>
    </subcellularLocation>
</comment>
<evidence type="ECO:0000256" key="11">
    <source>
        <dbReference type="ARBA" id="ARBA00022741"/>
    </source>
</evidence>
<feature type="transmembrane region" description="Helical" evidence="19">
    <location>
        <begin position="83"/>
        <end position="110"/>
    </location>
</feature>
<evidence type="ECO:0000313" key="22">
    <source>
        <dbReference type="Proteomes" id="UP000521922"/>
    </source>
</evidence>
<evidence type="ECO:0000256" key="4">
    <source>
        <dbReference type="ARBA" id="ARBA00012438"/>
    </source>
</evidence>
<evidence type="ECO:0000256" key="9">
    <source>
        <dbReference type="ARBA" id="ARBA00022679"/>
    </source>
</evidence>
<feature type="transmembrane region" description="Helical" evidence="19">
    <location>
        <begin position="21"/>
        <end position="47"/>
    </location>
</feature>
<keyword evidence="19" id="KW-0472">Membrane</keyword>
<name>A0A7Y9DK54_9ACTN</name>
<proteinExistence type="predicted"/>
<evidence type="ECO:0000256" key="5">
    <source>
        <dbReference type="ARBA" id="ARBA00017322"/>
    </source>
</evidence>
<dbReference type="InterPro" id="IPR003594">
    <property type="entry name" value="HATPase_dom"/>
</dbReference>
<keyword evidence="22" id="KW-1185">Reference proteome</keyword>
<reference evidence="21 22" key="1">
    <citation type="submission" date="2020-07" db="EMBL/GenBank/DDBJ databases">
        <title>Sequencing the genomes of 1000 actinobacteria strains.</title>
        <authorList>
            <person name="Klenk H.-P."/>
        </authorList>
    </citation>
    <scope>NUCLEOTIDE SEQUENCE [LARGE SCALE GENOMIC DNA]</scope>
    <source>
        <strain evidence="21 22">DSM 7487</strain>
    </source>
</reference>
<keyword evidence="6" id="KW-0004">4Fe-4S</keyword>
<dbReference type="Gene3D" id="3.30.565.10">
    <property type="entry name" value="Histidine kinase-like ATPase, C-terminal domain"/>
    <property type="match status" value="1"/>
</dbReference>
<dbReference type="GO" id="GO:0051539">
    <property type="term" value="F:4 iron, 4 sulfur cluster binding"/>
    <property type="evidence" value="ECO:0007669"/>
    <property type="project" value="UniProtKB-KW"/>
</dbReference>
<evidence type="ECO:0000256" key="1">
    <source>
        <dbReference type="ARBA" id="ARBA00000085"/>
    </source>
</evidence>
<keyword evidence="15" id="KW-0902">Two-component regulatory system</keyword>
<evidence type="ECO:0000256" key="6">
    <source>
        <dbReference type="ARBA" id="ARBA00022485"/>
    </source>
</evidence>
<evidence type="ECO:0000256" key="15">
    <source>
        <dbReference type="ARBA" id="ARBA00023012"/>
    </source>
</evidence>
<evidence type="ECO:0000256" key="3">
    <source>
        <dbReference type="ARBA" id="ARBA00004496"/>
    </source>
</evidence>
<comment type="caution">
    <text evidence="21">The sequence shown here is derived from an EMBL/GenBank/DDBJ whole genome shotgun (WGS) entry which is preliminary data.</text>
</comment>
<dbReference type="InterPro" id="IPR005467">
    <property type="entry name" value="His_kinase_dom"/>
</dbReference>
<evidence type="ECO:0000256" key="18">
    <source>
        <dbReference type="ARBA" id="ARBA00030800"/>
    </source>
</evidence>
<feature type="domain" description="Histidine kinase" evidence="20">
    <location>
        <begin position="314"/>
        <end position="403"/>
    </location>
</feature>
<keyword evidence="19" id="KW-1133">Transmembrane helix</keyword>
<dbReference type="RefSeq" id="WP_179750765.1">
    <property type="nucleotide sequence ID" value="NZ_BAAAGN010000005.1"/>
</dbReference>
<dbReference type="GO" id="GO:0005524">
    <property type="term" value="F:ATP binding"/>
    <property type="evidence" value="ECO:0007669"/>
    <property type="project" value="UniProtKB-KW"/>
</dbReference>
<evidence type="ECO:0000256" key="10">
    <source>
        <dbReference type="ARBA" id="ARBA00022723"/>
    </source>
</evidence>
<organism evidence="21 22">
    <name type="scientific">Kineococcus aurantiacus</name>
    <dbReference type="NCBI Taxonomy" id="37633"/>
    <lineage>
        <taxon>Bacteria</taxon>
        <taxon>Bacillati</taxon>
        <taxon>Actinomycetota</taxon>
        <taxon>Actinomycetes</taxon>
        <taxon>Kineosporiales</taxon>
        <taxon>Kineosporiaceae</taxon>
        <taxon>Kineococcus</taxon>
    </lineage>
</organism>